<gene>
    <name evidence="1" type="ORF">KSP40_PGU002480</name>
</gene>
<name>A0ABR2M005_9ASPA</name>
<evidence type="ECO:0000313" key="2">
    <source>
        <dbReference type="Proteomes" id="UP001412067"/>
    </source>
</evidence>
<dbReference type="EMBL" id="JBBWWR010000013">
    <property type="protein sequence ID" value="KAK8955817.1"/>
    <property type="molecule type" value="Genomic_DNA"/>
</dbReference>
<keyword evidence="2" id="KW-1185">Reference proteome</keyword>
<dbReference type="Proteomes" id="UP001412067">
    <property type="component" value="Unassembled WGS sequence"/>
</dbReference>
<sequence length="122" mass="14048">MGRIEPEKVKVVVREYQEAKDRKGREEADRKCQGGFKGGFSYNLIHRMIGQQKEIGVLLCLQIVVKIVNRNPLLASRTPKSHNVSCLFEIRLVHAILGKVLNTKVRELVRRNIKALRKNVKF</sequence>
<reference evidence="1 2" key="1">
    <citation type="journal article" date="2022" name="Nat. Plants">
        <title>Genomes of leafy and leafless Platanthera orchids illuminate the evolution of mycoheterotrophy.</title>
        <authorList>
            <person name="Li M.H."/>
            <person name="Liu K.W."/>
            <person name="Li Z."/>
            <person name="Lu H.C."/>
            <person name="Ye Q.L."/>
            <person name="Zhang D."/>
            <person name="Wang J.Y."/>
            <person name="Li Y.F."/>
            <person name="Zhong Z.M."/>
            <person name="Liu X."/>
            <person name="Yu X."/>
            <person name="Liu D.K."/>
            <person name="Tu X.D."/>
            <person name="Liu B."/>
            <person name="Hao Y."/>
            <person name="Liao X.Y."/>
            <person name="Jiang Y.T."/>
            <person name="Sun W.H."/>
            <person name="Chen J."/>
            <person name="Chen Y.Q."/>
            <person name="Ai Y."/>
            <person name="Zhai J.W."/>
            <person name="Wu S.S."/>
            <person name="Zhou Z."/>
            <person name="Hsiao Y.Y."/>
            <person name="Wu W.L."/>
            <person name="Chen Y.Y."/>
            <person name="Lin Y.F."/>
            <person name="Hsu J.L."/>
            <person name="Li C.Y."/>
            <person name="Wang Z.W."/>
            <person name="Zhao X."/>
            <person name="Zhong W.Y."/>
            <person name="Ma X.K."/>
            <person name="Ma L."/>
            <person name="Huang J."/>
            <person name="Chen G.Z."/>
            <person name="Huang M.Z."/>
            <person name="Huang L."/>
            <person name="Peng D.H."/>
            <person name="Luo Y.B."/>
            <person name="Zou S.Q."/>
            <person name="Chen S.P."/>
            <person name="Lan S."/>
            <person name="Tsai W.C."/>
            <person name="Van de Peer Y."/>
            <person name="Liu Z.J."/>
        </authorList>
    </citation>
    <scope>NUCLEOTIDE SEQUENCE [LARGE SCALE GENOMIC DNA]</scope>
    <source>
        <strain evidence="1">Lor288</strain>
    </source>
</reference>
<comment type="caution">
    <text evidence="1">The sequence shown here is derived from an EMBL/GenBank/DDBJ whole genome shotgun (WGS) entry which is preliminary data.</text>
</comment>
<accession>A0ABR2M005</accession>
<protein>
    <submittedName>
        <fullName evidence="1">Uncharacterized protein</fullName>
    </submittedName>
</protein>
<organism evidence="1 2">
    <name type="scientific">Platanthera guangdongensis</name>
    <dbReference type="NCBI Taxonomy" id="2320717"/>
    <lineage>
        <taxon>Eukaryota</taxon>
        <taxon>Viridiplantae</taxon>
        <taxon>Streptophyta</taxon>
        <taxon>Embryophyta</taxon>
        <taxon>Tracheophyta</taxon>
        <taxon>Spermatophyta</taxon>
        <taxon>Magnoliopsida</taxon>
        <taxon>Liliopsida</taxon>
        <taxon>Asparagales</taxon>
        <taxon>Orchidaceae</taxon>
        <taxon>Orchidoideae</taxon>
        <taxon>Orchideae</taxon>
        <taxon>Orchidinae</taxon>
        <taxon>Platanthera</taxon>
    </lineage>
</organism>
<proteinExistence type="predicted"/>
<evidence type="ECO:0000313" key="1">
    <source>
        <dbReference type="EMBL" id="KAK8955817.1"/>
    </source>
</evidence>